<reference evidence="1" key="1">
    <citation type="submission" date="2021-05" db="EMBL/GenBank/DDBJ databases">
        <authorList>
            <person name="Scholz U."/>
            <person name="Mascher M."/>
            <person name="Fiebig A."/>
        </authorList>
    </citation>
    <scope>NUCLEOTIDE SEQUENCE [LARGE SCALE GENOMIC DNA]</scope>
</reference>
<name>A0ACD5WBM0_AVESA</name>
<dbReference type="Proteomes" id="UP001732700">
    <property type="component" value="Chromosome 4A"/>
</dbReference>
<organism evidence="1 2">
    <name type="scientific">Avena sativa</name>
    <name type="common">Oat</name>
    <dbReference type="NCBI Taxonomy" id="4498"/>
    <lineage>
        <taxon>Eukaryota</taxon>
        <taxon>Viridiplantae</taxon>
        <taxon>Streptophyta</taxon>
        <taxon>Embryophyta</taxon>
        <taxon>Tracheophyta</taxon>
        <taxon>Spermatophyta</taxon>
        <taxon>Magnoliopsida</taxon>
        <taxon>Liliopsida</taxon>
        <taxon>Poales</taxon>
        <taxon>Poaceae</taxon>
        <taxon>BOP clade</taxon>
        <taxon>Pooideae</taxon>
        <taxon>Poodae</taxon>
        <taxon>Poeae</taxon>
        <taxon>Poeae Chloroplast Group 1 (Aveneae type)</taxon>
        <taxon>Aveninae</taxon>
        <taxon>Avena</taxon>
    </lineage>
</organism>
<accession>A0ACD5WBM0</accession>
<evidence type="ECO:0000313" key="2">
    <source>
        <dbReference type="Proteomes" id="UP001732700"/>
    </source>
</evidence>
<reference evidence="1" key="2">
    <citation type="submission" date="2025-09" db="UniProtKB">
        <authorList>
            <consortium name="EnsemblPlants"/>
        </authorList>
    </citation>
    <scope>IDENTIFICATION</scope>
</reference>
<keyword evidence="2" id="KW-1185">Reference proteome</keyword>
<protein>
    <submittedName>
        <fullName evidence="1">Uncharacterized protein</fullName>
    </submittedName>
</protein>
<sequence length="383" mass="42940">MTSSDGEFPNDDFFPDVSDLFDNLNMGDAAATAAAAIQPTLQLNSTGVAATTRPPPFDGMHYKRWRKRAVLWFENLNCYSATLGKPEADLSAEQEANFKKADTMFMAALFSVLGDNIVDPYMSFDNGKDAWEALEAKFGVSDAGTELYVMEQFYDYRMVDERSVVEQAHEIQSLAKELEQFKCSLPDKFVVGGIIAKLPPSWRNFATSLKHKRQEFSVTDLIGSLHVEEKARAKDKTARGLEGSSTANLVQRKNFQSHKFKNKNKTEGKGKFDGKNKATHSTNFKKKNDKRKGSCHVCGDPGHWAPSCPNRFDKRQHGNSGNAANVVISDTEMKDAGYGLKDFFRADGKRLTCFCSWCWYGRSEVYFGEDRTTEERAACSLHQ</sequence>
<dbReference type="EnsemblPlants" id="AVESA.00010b.r2.4AG0609320.1">
    <property type="protein sequence ID" value="AVESA.00010b.r2.4AG0609320.1.CDS"/>
    <property type="gene ID" value="AVESA.00010b.r2.4AG0609320"/>
</dbReference>
<evidence type="ECO:0000313" key="1">
    <source>
        <dbReference type="EnsemblPlants" id="AVESA.00010b.r2.4AG0609320.1.CDS"/>
    </source>
</evidence>
<proteinExistence type="predicted"/>